<dbReference type="EMBL" id="AJWK01013691">
    <property type="status" value="NOT_ANNOTATED_CDS"/>
    <property type="molecule type" value="Genomic_DNA"/>
</dbReference>
<evidence type="ECO:0000256" key="4">
    <source>
        <dbReference type="SAM" id="Coils"/>
    </source>
</evidence>
<evidence type="ECO:0000256" key="1">
    <source>
        <dbReference type="ARBA" id="ARBA00004177"/>
    </source>
</evidence>
<evidence type="ECO:0000313" key="7">
    <source>
        <dbReference type="Proteomes" id="UP000092461"/>
    </source>
</evidence>
<dbReference type="PANTHER" id="PTHR22761">
    <property type="entry name" value="CHARGED MULTIVESICULAR BODY PROTEIN"/>
    <property type="match status" value="1"/>
</dbReference>
<dbReference type="GO" id="GO:0032511">
    <property type="term" value="P:late endosome to vacuole transport via multivesicular body sorting pathway"/>
    <property type="evidence" value="ECO:0007669"/>
    <property type="project" value="TreeGrafter"/>
</dbReference>
<accession>A0A1B0GIC9</accession>
<dbReference type="GO" id="GO:0006900">
    <property type="term" value="P:vesicle budding from membrane"/>
    <property type="evidence" value="ECO:0007669"/>
    <property type="project" value="TreeGrafter"/>
</dbReference>
<comment type="similarity">
    <text evidence="2">Belongs to the SNF7 family.</text>
</comment>
<dbReference type="EnsemblMetazoa" id="LLOJ004356-RA">
    <property type="protein sequence ID" value="LLOJ004356-PA"/>
    <property type="gene ID" value="LLOJ004356"/>
</dbReference>
<keyword evidence="3" id="KW-0967">Endosome</keyword>
<evidence type="ECO:0000256" key="2">
    <source>
        <dbReference type="ARBA" id="ARBA00006190"/>
    </source>
</evidence>
<dbReference type="Pfam" id="PF25880">
    <property type="entry name" value="WHD_CHMP7_1st"/>
    <property type="match status" value="1"/>
</dbReference>
<dbReference type="Gene3D" id="6.10.140.1230">
    <property type="match status" value="1"/>
</dbReference>
<dbReference type="Proteomes" id="UP000092461">
    <property type="component" value="Unassembled WGS sequence"/>
</dbReference>
<dbReference type="VEuPathDB" id="VectorBase:LLOJ004356"/>
<dbReference type="GO" id="GO:0005771">
    <property type="term" value="C:multivesicular body"/>
    <property type="evidence" value="ECO:0007669"/>
    <property type="project" value="TreeGrafter"/>
</dbReference>
<evidence type="ECO:0000313" key="5">
    <source>
        <dbReference type="EMBL" id="MBC1174001.1"/>
    </source>
</evidence>
<keyword evidence="4" id="KW-0175">Coiled coil</keyword>
<dbReference type="PANTHER" id="PTHR22761:SF10">
    <property type="entry name" value="GH13992P"/>
    <property type="match status" value="1"/>
</dbReference>
<reference evidence="7" key="1">
    <citation type="submission" date="2012-05" db="EMBL/GenBank/DDBJ databases">
        <title>Whole Genome Assembly of Lutzomyia longipalpis.</title>
        <authorList>
            <person name="Richards S."/>
            <person name="Qu C."/>
            <person name="Dillon R."/>
            <person name="Worley K."/>
            <person name="Scherer S."/>
            <person name="Batterton M."/>
            <person name="Taylor A."/>
            <person name="Hawes A."/>
            <person name="Hernandez B."/>
            <person name="Kovar C."/>
            <person name="Mandapat C."/>
            <person name="Pham C."/>
            <person name="Qu C."/>
            <person name="Jing C."/>
            <person name="Bess C."/>
            <person name="Bandaranaike D."/>
            <person name="Ngo D."/>
            <person name="Ongeri F."/>
            <person name="Arias F."/>
            <person name="Lara F."/>
            <person name="Weissenberger G."/>
            <person name="Kamau G."/>
            <person name="Han H."/>
            <person name="Shen H."/>
            <person name="Dinh H."/>
            <person name="Khalil I."/>
            <person name="Jones J."/>
            <person name="Shafer J."/>
            <person name="Jayaseelan J."/>
            <person name="Quiroz J."/>
            <person name="Blankenburg K."/>
            <person name="Nguyen L."/>
            <person name="Jackson L."/>
            <person name="Francisco L."/>
            <person name="Tang L.-Y."/>
            <person name="Pu L.-L."/>
            <person name="Perales L."/>
            <person name="Lorensuhewa L."/>
            <person name="Munidasa M."/>
            <person name="Coyle M."/>
            <person name="Taylor M."/>
            <person name="Puazo M."/>
            <person name="Firestine M."/>
            <person name="Scheel M."/>
            <person name="Javaid M."/>
            <person name="Wang M."/>
            <person name="Li M."/>
            <person name="Tabassum N."/>
            <person name="Saada N."/>
            <person name="Osuji N."/>
            <person name="Aqrawi P."/>
            <person name="Fu Q."/>
            <person name="Thornton R."/>
            <person name="Raj R."/>
            <person name="Goodspeed R."/>
            <person name="Mata R."/>
            <person name="Najjar R."/>
            <person name="Gubbala S."/>
            <person name="Lee S."/>
            <person name="Denson S."/>
            <person name="Patil S."/>
            <person name="Macmil S."/>
            <person name="Qi S."/>
            <person name="Matskevitch T."/>
            <person name="Palculict T."/>
            <person name="Mathew T."/>
            <person name="Vee V."/>
            <person name="Velamala V."/>
            <person name="Korchina V."/>
            <person name="Cai W."/>
            <person name="Liu W."/>
            <person name="Dai W."/>
            <person name="Zou X."/>
            <person name="Zhu Y."/>
            <person name="Zhang Y."/>
            <person name="Wu Y.-Q."/>
            <person name="Xin Y."/>
            <person name="Nazarath L."/>
            <person name="Kovar C."/>
            <person name="Han Y."/>
            <person name="Muzny D."/>
            <person name="Gibbs R."/>
        </authorList>
    </citation>
    <scope>NUCLEOTIDE SEQUENCE [LARGE SCALE GENOMIC DNA]</scope>
    <source>
        <strain evidence="7">Jacobina</strain>
    </source>
</reference>
<reference evidence="5" key="2">
    <citation type="journal article" date="2020" name="BMC">
        <title>Leishmania infection induces a limited differential gene expression in the sand fly midgut.</title>
        <authorList>
            <person name="Coutinho-Abreu I.V."/>
            <person name="Serafim T.D."/>
            <person name="Meneses C."/>
            <person name="Kamhawi S."/>
            <person name="Oliveira F."/>
            <person name="Valenzuela J.G."/>
        </authorList>
    </citation>
    <scope>NUCLEOTIDE SEQUENCE</scope>
    <source>
        <strain evidence="5">Jacobina</strain>
        <tissue evidence="5">Midgut</tissue>
    </source>
</reference>
<name>A0A1B0GIC9_LUTLO</name>
<organism evidence="6 7">
    <name type="scientific">Lutzomyia longipalpis</name>
    <name type="common">Sand fly</name>
    <dbReference type="NCBI Taxonomy" id="7200"/>
    <lineage>
        <taxon>Eukaryota</taxon>
        <taxon>Metazoa</taxon>
        <taxon>Ecdysozoa</taxon>
        <taxon>Arthropoda</taxon>
        <taxon>Hexapoda</taxon>
        <taxon>Insecta</taxon>
        <taxon>Pterygota</taxon>
        <taxon>Neoptera</taxon>
        <taxon>Endopterygota</taxon>
        <taxon>Diptera</taxon>
        <taxon>Nematocera</taxon>
        <taxon>Psychodoidea</taxon>
        <taxon>Psychodidae</taxon>
        <taxon>Lutzomyia</taxon>
        <taxon>Lutzomyia</taxon>
    </lineage>
</organism>
<evidence type="ECO:0000256" key="3">
    <source>
        <dbReference type="ARBA" id="ARBA00022753"/>
    </source>
</evidence>
<dbReference type="EMBL" id="GITU01005298">
    <property type="protein sequence ID" value="MBC1174001.1"/>
    <property type="molecule type" value="Transcribed_RNA"/>
</dbReference>
<proteinExistence type="inferred from homology"/>
<dbReference type="VEuPathDB" id="VectorBase:LLONM1_002745"/>
<feature type="coiled-coil region" evidence="4">
    <location>
        <begin position="219"/>
        <end position="253"/>
    </location>
</feature>
<dbReference type="GO" id="GO:0000815">
    <property type="term" value="C:ESCRT III complex"/>
    <property type="evidence" value="ECO:0007669"/>
    <property type="project" value="TreeGrafter"/>
</dbReference>
<dbReference type="AlphaFoldDB" id="A0A1B0GIC9"/>
<dbReference type="Pfam" id="PF03357">
    <property type="entry name" value="Snf7"/>
    <property type="match status" value="1"/>
</dbReference>
<reference evidence="6" key="3">
    <citation type="submission" date="2020-05" db="UniProtKB">
        <authorList>
            <consortium name="EnsemblMetazoa"/>
        </authorList>
    </citation>
    <scope>IDENTIFICATION</scope>
    <source>
        <strain evidence="6">Jacobina</strain>
    </source>
</reference>
<sequence>MAKKSEFPADLLPSCWSDDTRMGVLFAPFRERSVNPENFDGKMKFWKEMISKYCHWRGTAKVTIIDVEESLTRNGKKSYCLDKVFEDMQKERSLRVEQDFMEPPQHTWLGWTTNLLVKTPVKKGLSAAKNALFPTNYKEVAFVVLEVVESDVVKEAEEKLKLTPEGISLAIHALHCQQKVAIRRSSVASVENPSQGILLKFAHKDEKKILEISDLEYSIYELESREKELTAIMDELEKDVKVEDEKARENARKGNRSLAKLYLRKRKILTNKLDKHTNTLVNIQELLSKIHDVSHNQKIMQTYKLGGKAFRDALEKSGVTLEMVQETVDEIRDAIELSDDIEGVLGGDLSGDSADNTLLEEELDLLLKEDKNEEVPAASGGAYDDLFLRLEALKIPDDTPSYYSRKETETSQ</sequence>
<keyword evidence="7" id="KW-1185">Reference proteome</keyword>
<evidence type="ECO:0000313" key="6">
    <source>
        <dbReference type="EnsemblMetazoa" id="LLOJ004356-PA"/>
    </source>
</evidence>
<comment type="subcellular location">
    <subcellularLocation>
        <location evidence="1">Endosome</location>
    </subcellularLocation>
</comment>
<dbReference type="GO" id="GO:0009898">
    <property type="term" value="C:cytoplasmic side of plasma membrane"/>
    <property type="evidence" value="ECO:0007669"/>
    <property type="project" value="TreeGrafter"/>
</dbReference>
<dbReference type="InterPro" id="IPR005024">
    <property type="entry name" value="Snf7_fam"/>
</dbReference>
<protein>
    <submittedName>
        <fullName evidence="5">Putative m protein type</fullName>
    </submittedName>
</protein>